<evidence type="ECO:0008006" key="6">
    <source>
        <dbReference type="Google" id="ProtNLM"/>
    </source>
</evidence>
<dbReference type="SUPFAM" id="SSF58113">
    <property type="entry name" value="Apolipoprotein A-I"/>
    <property type="match status" value="1"/>
</dbReference>
<gene>
    <name evidence="4" type="ORF">OSB04_017893</name>
</gene>
<organism evidence="4 5">
    <name type="scientific">Centaurea solstitialis</name>
    <name type="common">yellow star-thistle</name>
    <dbReference type="NCBI Taxonomy" id="347529"/>
    <lineage>
        <taxon>Eukaryota</taxon>
        <taxon>Viridiplantae</taxon>
        <taxon>Streptophyta</taxon>
        <taxon>Embryophyta</taxon>
        <taxon>Tracheophyta</taxon>
        <taxon>Spermatophyta</taxon>
        <taxon>Magnoliopsida</taxon>
        <taxon>eudicotyledons</taxon>
        <taxon>Gunneridae</taxon>
        <taxon>Pentapetalae</taxon>
        <taxon>asterids</taxon>
        <taxon>campanulids</taxon>
        <taxon>Asterales</taxon>
        <taxon>Asteraceae</taxon>
        <taxon>Carduoideae</taxon>
        <taxon>Cardueae</taxon>
        <taxon>Centaureinae</taxon>
        <taxon>Centaurea</taxon>
    </lineage>
</organism>
<comment type="caution">
    <text evidence="4">The sequence shown here is derived from an EMBL/GenBank/DDBJ whole genome shotgun (WGS) entry which is preliminary data.</text>
</comment>
<dbReference type="GO" id="GO:0031012">
    <property type="term" value="C:extracellular matrix"/>
    <property type="evidence" value="ECO:0007669"/>
    <property type="project" value="TreeGrafter"/>
</dbReference>
<comment type="similarity">
    <text evidence="1 2">Belongs to the plant dehydrin family.</text>
</comment>
<reference evidence="4" key="1">
    <citation type="submission" date="2023-03" db="EMBL/GenBank/DDBJ databases">
        <title>Chromosome-scale reference genome and RAD-based genetic map of yellow starthistle (Centaurea solstitialis) reveal putative structural variation and QTLs associated with invader traits.</title>
        <authorList>
            <person name="Reatini B."/>
            <person name="Cang F.A."/>
            <person name="Jiang Q."/>
            <person name="Mckibben M.T.W."/>
            <person name="Barker M.S."/>
            <person name="Rieseberg L.H."/>
            <person name="Dlugosch K.M."/>
        </authorList>
    </citation>
    <scope>NUCLEOTIDE SEQUENCE</scope>
    <source>
        <strain evidence="4">CAN-66</strain>
        <tissue evidence="4">Leaf</tissue>
    </source>
</reference>
<feature type="compositionally biased region" description="Polar residues" evidence="3">
    <location>
        <begin position="64"/>
        <end position="147"/>
    </location>
</feature>
<dbReference type="InterPro" id="IPR026135">
    <property type="entry name" value="C6orf15"/>
</dbReference>
<feature type="compositionally biased region" description="Basic and acidic residues" evidence="3">
    <location>
        <begin position="44"/>
        <end position="63"/>
    </location>
</feature>
<dbReference type="EMBL" id="JARYMX010000004">
    <property type="protein sequence ID" value="KAJ9553848.1"/>
    <property type="molecule type" value="Genomic_DNA"/>
</dbReference>
<dbReference type="AlphaFoldDB" id="A0AA38TBB7"/>
<dbReference type="InterPro" id="IPR000167">
    <property type="entry name" value="Dehydrin"/>
</dbReference>
<dbReference type="PANTHER" id="PTHR15817">
    <property type="entry name" value="STG PROTEIN"/>
    <property type="match status" value="1"/>
</dbReference>
<feature type="compositionally biased region" description="Basic and acidic residues" evidence="3">
    <location>
        <begin position="357"/>
        <end position="368"/>
    </location>
</feature>
<dbReference type="GO" id="GO:0009414">
    <property type="term" value="P:response to water deprivation"/>
    <property type="evidence" value="ECO:0007669"/>
    <property type="project" value="UniProtKB-ARBA"/>
</dbReference>
<dbReference type="Gene3D" id="1.20.120.20">
    <property type="entry name" value="Apolipoprotein"/>
    <property type="match status" value="1"/>
</dbReference>
<dbReference type="PANTHER" id="PTHR15817:SF2">
    <property type="entry name" value="SIMILAR TO RIKEN CDNA 2300002M23"/>
    <property type="match status" value="1"/>
</dbReference>
<evidence type="ECO:0000313" key="4">
    <source>
        <dbReference type="EMBL" id="KAJ9553848.1"/>
    </source>
</evidence>
<feature type="compositionally biased region" description="Basic and acidic residues" evidence="3">
    <location>
        <begin position="431"/>
        <end position="443"/>
    </location>
</feature>
<dbReference type="Pfam" id="PF00257">
    <property type="entry name" value="Dehydrin"/>
    <property type="match status" value="1"/>
</dbReference>
<proteinExistence type="inferred from homology"/>
<name>A0AA38TBB7_9ASTR</name>
<feature type="compositionally biased region" description="Polar residues" evidence="3">
    <location>
        <begin position="165"/>
        <end position="180"/>
    </location>
</feature>
<feature type="compositionally biased region" description="Basic and acidic residues" evidence="3">
    <location>
        <begin position="375"/>
        <end position="388"/>
    </location>
</feature>
<dbReference type="Proteomes" id="UP001172457">
    <property type="component" value="Chromosome 4"/>
</dbReference>
<feature type="compositionally biased region" description="Polar residues" evidence="3">
    <location>
        <begin position="343"/>
        <end position="356"/>
    </location>
</feature>
<dbReference type="GO" id="GO:0030198">
    <property type="term" value="P:extracellular matrix organization"/>
    <property type="evidence" value="ECO:0007669"/>
    <property type="project" value="TreeGrafter"/>
</dbReference>
<evidence type="ECO:0000313" key="5">
    <source>
        <dbReference type="Proteomes" id="UP001172457"/>
    </source>
</evidence>
<feature type="compositionally biased region" description="Basic and acidic residues" evidence="3">
    <location>
        <begin position="278"/>
        <end position="307"/>
    </location>
</feature>
<protein>
    <recommendedName>
        <fullName evidence="6">Dehydrin</fullName>
    </recommendedName>
</protein>
<feature type="compositionally biased region" description="Basic and acidic residues" evidence="3">
    <location>
        <begin position="319"/>
        <end position="329"/>
    </location>
</feature>
<feature type="region of interest" description="Disordered" evidence="3">
    <location>
        <begin position="1"/>
        <end position="31"/>
    </location>
</feature>
<evidence type="ECO:0000256" key="2">
    <source>
        <dbReference type="RuleBase" id="RU003995"/>
    </source>
</evidence>
<feature type="compositionally biased region" description="Polar residues" evidence="3">
    <location>
        <begin position="187"/>
        <end position="202"/>
    </location>
</feature>
<sequence length="499" mass="56652">MSNEAVYNNAPKTEEDGQTTAPVNVEPEKKSRGLFEYLGLTKAEEKPVSSDYEQKVDVSESKEYGQTTAPETEQYDQTTTPKTELYGQTTAPETKQYDQTITPETKEYGQTTAPETEQYSQTITPETKEYGQTTAPETKEYGQTTAPETKEYDQTTAPETKEYDQTTAPETKEYGQTTALETEEYDQTTAPKTEEYSQTTVPGTEEYGQTTAPETVEPETVDKKDRGLFDSLLGKKNVEEDKYQETPLSTDFEQKVNVSEPEPKYEEYGETAATPVKVEPETVEKEDRGLFDKFLGKKKEEENKYEETPISSDYNQKVDVSEPEPKSEEQPETLFQKMHISHSGASLSQDETLTEQLQDKIEERKERKEEEEEEEAKHEDDNRVPIEKYEEEVDAVPPPSYTDAGVHTPSDVVQHDTPVVEEKKGFMEKLKEKLPHSHKKPVEEQVASPPPTSVAAHEAEVEQPGKKGLMDKIKDKIPGLHSKTEEEKERKREKESGNY</sequence>
<evidence type="ECO:0000256" key="3">
    <source>
        <dbReference type="SAM" id="MobiDB-lite"/>
    </source>
</evidence>
<accession>A0AA38TBB7</accession>
<dbReference type="InterPro" id="IPR030513">
    <property type="entry name" value="Dehydrin_CS"/>
</dbReference>
<dbReference type="PROSITE" id="PS00823">
    <property type="entry name" value="DEHYDRIN_2"/>
    <property type="match status" value="1"/>
</dbReference>
<feature type="compositionally biased region" description="Basic and acidic residues" evidence="3">
    <location>
        <begin position="148"/>
        <end position="164"/>
    </location>
</feature>
<feature type="compositionally biased region" description="Basic and acidic residues" evidence="3">
    <location>
        <begin position="457"/>
        <end position="499"/>
    </location>
</feature>
<feature type="region of interest" description="Disordered" evidence="3">
    <location>
        <begin position="431"/>
        <end position="499"/>
    </location>
</feature>
<feature type="region of interest" description="Disordered" evidence="3">
    <location>
        <begin position="44"/>
        <end position="419"/>
    </location>
</feature>
<evidence type="ECO:0000256" key="1">
    <source>
        <dbReference type="ARBA" id="ARBA00008403"/>
    </source>
</evidence>
<keyword evidence="5" id="KW-1185">Reference proteome</keyword>